<dbReference type="GO" id="GO:0019563">
    <property type="term" value="P:glycerol catabolic process"/>
    <property type="evidence" value="ECO:0007669"/>
    <property type="project" value="TreeGrafter"/>
</dbReference>
<keyword evidence="7" id="KW-1185">Reference proteome</keyword>
<keyword evidence="1" id="KW-0808">Transferase</keyword>
<dbReference type="SMART" id="SM01120">
    <property type="entry name" value="Dak2"/>
    <property type="match status" value="1"/>
</dbReference>
<dbReference type="AlphaFoldDB" id="A0A482XUH0"/>
<dbReference type="InParanoid" id="A0A482XUH0"/>
<gene>
    <name evidence="6" type="ORF">LSTR_LSTR016351</name>
</gene>
<evidence type="ECO:0000259" key="5">
    <source>
        <dbReference type="PROSITE" id="PS51480"/>
    </source>
</evidence>
<evidence type="ECO:0000256" key="2">
    <source>
        <dbReference type="ARBA" id="ARBA00022777"/>
    </source>
</evidence>
<dbReference type="InterPro" id="IPR050861">
    <property type="entry name" value="Dihydroxyacetone_Kinase"/>
</dbReference>
<protein>
    <recommendedName>
        <fullName evidence="5">DhaL domain-containing protein</fullName>
    </recommendedName>
</protein>
<keyword evidence="2" id="KW-0418">Kinase</keyword>
<comment type="catalytic activity">
    <reaction evidence="3">
        <text>D-glyceraldehyde + ATP = D-glyceraldehyde 3-phosphate + ADP + H(+)</text>
        <dbReference type="Rhea" id="RHEA:13941"/>
        <dbReference type="ChEBI" id="CHEBI:15378"/>
        <dbReference type="ChEBI" id="CHEBI:17378"/>
        <dbReference type="ChEBI" id="CHEBI:30616"/>
        <dbReference type="ChEBI" id="CHEBI:59776"/>
        <dbReference type="ChEBI" id="CHEBI:456216"/>
        <dbReference type="EC" id="2.7.1.28"/>
    </reaction>
</comment>
<organism evidence="6 7">
    <name type="scientific">Laodelphax striatellus</name>
    <name type="common">Small brown planthopper</name>
    <name type="synonym">Delphax striatella</name>
    <dbReference type="NCBI Taxonomy" id="195883"/>
    <lineage>
        <taxon>Eukaryota</taxon>
        <taxon>Metazoa</taxon>
        <taxon>Ecdysozoa</taxon>
        <taxon>Arthropoda</taxon>
        <taxon>Hexapoda</taxon>
        <taxon>Insecta</taxon>
        <taxon>Pterygota</taxon>
        <taxon>Neoptera</taxon>
        <taxon>Paraneoptera</taxon>
        <taxon>Hemiptera</taxon>
        <taxon>Auchenorrhyncha</taxon>
        <taxon>Fulgoroidea</taxon>
        <taxon>Delphacidae</taxon>
        <taxon>Criomorphinae</taxon>
        <taxon>Laodelphax</taxon>
    </lineage>
</organism>
<dbReference type="PANTHER" id="PTHR28629:SF4">
    <property type="entry name" value="TRIOKINASE_FMN CYCLASE"/>
    <property type="match status" value="1"/>
</dbReference>
<feature type="domain" description="DhaL" evidence="5">
    <location>
        <begin position="1"/>
        <end position="122"/>
    </location>
</feature>
<sequence>MGGTSGAIYSLLLRGASRHLLDWEKAWTEAVNTVTKYSRAKIGYRTMLDALIPALNEFKKRSERNGWLIALKYAVEKAEDGCESTKNMAARCGRASYVDKSYLKDEDAGAYAVTVCLRAIYEELEKNIG</sequence>
<dbReference type="OrthoDB" id="1724672at2759"/>
<dbReference type="Proteomes" id="UP000291343">
    <property type="component" value="Unassembled WGS sequence"/>
</dbReference>
<dbReference type="GO" id="GO:0050354">
    <property type="term" value="F:triokinase activity"/>
    <property type="evidence" value="ECO:0007669"/>
    <property type="project" value="UniProtKB-EC"/>
</dbReference>
<dbReference type="PANTHER" id="PTHR28629">
    <property type="entry name" value="TRIOKINASE/FMN CYCLASE"/>
    <property type="match status" value="1"/>
</dbReference>
<proteinExistence type="predicted"/>
<dbReference type="GO" id="GO:0005829">
    <property type="term" value="C:cytosol"/>
    <property type="evidence" value="ECO:0007669"/>
    <property type="project" value="TreeGrafter"/>
</dbReference>
<reference evidence="6 7" key="1">
    <citation type="journal article" date="2017" name="Gigascience">
        <title>Genome sequence of the small brown planthopper, Laodelphax striatellus.</title>
        <authorList>
            <person name="Zhu J."/>
            <person name="Jiang F."/>
            <person name="Wang X."/>
            <person name="Yang P."/>
            <person name="Bao Y."/>
            <person name="Zhao W."/>
            <person name="Wang W."/>
            <person name="Lu H."/>
            <person name="Wang Q."/>
            <person name="Cui N."/>
            <person name="Li J."/>
            <person name="Chen X."/>
            <person name="Luo L."/>
            <person name="Yu J."/>
            <person name="Kang L."/>
            <person name="Cui F."/>
        </authorList>
    </citation>
    <scope>NUCLEOTIDE SEQUENCE [LARGE SCALE GENOMIC DNA]</scope>
    <source>
        <strain evidence="6">Lst14</strain>
    </source>
</reference>
<dbReference type="Pfam" id="PF02734">
    <property type="entry name" value="Dak2"/>
    <property type="match status" value="1"/>
</dbReference>
<evidence type="ECO:0000256" key="3">
    <source>
        <dbReference type="ARBA" id="ARBA00047974"/>
    </source>
</evidence>
<accession>A0A482XUH0</accession>
<evidence type="ECO:0000313" key="6">
    <source>
        <dbReference type="EMBL" id="RZF48997.1"/>
    </source>
</evidence>
<dbReference type="SMR" id="A0A482XUH0"/>
<dbReference type="PROSITE" id="PS51480">
    <property type="entry name" value="DHAL"/>
    <property type="match status" value="1"/>
</dbReference>
<dbReference type="InterPro" id="IPR004007">
    <property type="entry name" value="DhaL_dom"/>
</dbReference>
<dbReference type="SUPFAM" id="SSF101473">
    <property type="entry name" value="DhaL-like"/>
    <property type="match status" value="1"/>
</dbReference>
<dbReference type="InterPro" id="IPR036117">
    <property type="entry name" value="DhaL_dom_sf"/>
</dbReference>
<evidence type="ECO:0000256" key="4">
    <source>
        <dbReference type="ARBA" id="ARBA00048898"/>
    </source>
</evidence>
<dbReference type="Gene3D" id="1.25.40.340">
    <property type="match status" value="1"/>
</dbReference>
<comment type="caution">
    <text evidence="6">The sequence shown here is derived from an EMBL/GenBank/DDBJ whole genome shotgun (WGS) entry which is preliminary data.</text>
</comment>
<evidence type="ECO:0000313" key="7">
    <source>
        <dbReference type="Proteomes" id="UP000291343"/>
    </source>
</evidence>
<evidence type="ECO:0000256" key="1">
    <source>
        <dbReference type="ARBA" id="ARBA00022679"/>
    </source>
</evidence>
<dbReference type="EMBL" id="QKKF02000644">
    <property type="protein sequence ID" value="RZF48997.1"/>
    <property type="molecule type" value="Genomic_DNA"/>
</dbReference>
<dbReference type="STRING" id="195883.A0A482XUH0"/>
<name>A0A482XUH0_LAOST</name>
<dbReference type="GO" id="GO:0004371">
    <property type="term" value="F:glycerone kinase activity"/>
    <property type="evidence" value="ECO:0007669"/>
    <property type="project" value="UniProtKB-EC"/>
</dbReference>
<comment type="catalytic activity">
    <reaction evidence="4">
        <text>dihydroxyacetone + ATP = dihydroxyacetone phosphate + ADP + H(+)</text>
        <dbReference type="Rhea" id="RHEA:15773"/>
        <dbReference type="ChEBI" id="CHEBI:15378"/>
        <dbReference type="ChEBI" id="CHEBI:16016"/>
        <dbReference type="ChEBI" id="CHEBI:30616"/>
        <dbReference type="ChEBI" id="CHEBI:57642"/>
        <dbReference type="ChEBI" id="CHEBI:456216"/>
        <dbReference type="EC" id="2.7.1.29"/>
    </reaction>
</comment>